<reference evidence="3" key="1">
    <citation type="submission" date="2022-10" db="EMBL/GenBank/DDBJ databases">
        <title>Culturing micro-colonial fungi from biological soil crusts in the Mojave desert and describing Neophaeococcomyces mojavensis, and introducing the new genera and species Taxawa tesnikishii.</title>
        <authorList>
            <person name="Kurbessoian T."/>
            <person name="Stajich J.E."/>
        </authorList>
    </citation>
    <scope>NUCLEOTIDE SEQUENCE</scope>
    <source>
        <strain evidence="3">TK_41</strain>
    </source>
</reference>
<evidence type="ECO:0000259" key="2">
    <source>
        <dbReference type="PROSITE" id="PS00028"/>
    </source>
</evidence>
<gene>
    <name evidence="3" type="ORF">H2200_001877</name>
</gene>
<feature type="region of interest" description="Disordered" evidence="1">
    <location>
        <begin position="523"/>
        <end position="568"/>
    </location>
</feature>
<dbReference type="InterPro" id="IPR058925">
    <property type="entry name" value="zf-C2H2_AcuF"/>
</dbReference>
<dbReference type="PANTHER" id="PTHR35391:SF7">
    <property type="entry name" value="C2H2-TYPE DOMAIN-CONTAINING PROTEIN"/>
    <property type="match status" value="1"/>
</dbReference>
<dbReference type="InterPro" id="IPR013087">
    <property type="entry name" value="Znf_C2H2_type"/>
</dbReference>
<feature type="region of interest" description="Disordered" evidence="1">
    <location>
        <begin position="164"/>
        <end position="189"/>
    </location>
</feature>
<protein>
    <recommendedName>
        <fullName evidence="2">C2H2-type domain-containing protein</fullName>
    </recommendedName>
</protein>
<dbReference type="SMART" id="SM00355">
    <property type="entry name" value="ZnF_C2H2"/>
    <property type="match status" value="4"/>
</dbReference>
<sequence>MDARKDEQQDLKSNDRIVKWVEQNDDNETATSSTIVHHEGTETGLISDLHRDCLYSIRFLMRALRNCNDCEVGPDEKAQLGHCYGTLNLWGDVLREGKLEASLRIVPAWRLTIVESLVKIAEALLLACRTPSPGSKIVECQDHQDHLSSLEVLIEKASDVLLPLDSDVPRPQDDIPPDVEGSEADSADEDSEAIPIAAQQTPWAKALLRALTFRTKLLMELLPTLQQILMSTERAEHQPRMRQQHKSRVSEVAQQWVRQVFDKFPKADSLLAERLGRVNAQRYDELRRLKTRKDTSPDLSDERPGNFIDSFEDSSPAQALFRAPTTIYHDSGLGTSIVTPSNIPLSDASYSSFASSVADGTSRRVPKTPDAVAQGTPFACGICGHKLSTIRSRTHWKAHVFSDIKPYICTSNDCKEQFTVFPTRKLWAAHEAKCHRWSIEFACHVCHKQLGTAELLLDHLRDRHPWEVIKGERRAWAVSRAKKIVSRPAQEERCPLCHKDGWQVQKAFVKHLGKHMEDMALLALPPNDDSEDGQEAEDSHDEDSRASSTRRQEAESKPQDPQEEEDWNLEPMHYFVPGEDIDVTVFVEYISRFVDPGAKITSCRHPTKEYGSGLNVASTKDALDKQSLLNIVKDSKAWDLETQTREYRRKPYPFCDSNTFRRREQRLYSTSSQPP</sequence>
<organism evidence="3 4">
    <name type="scientific">Cladophialophora chaetospira</name>
    <dbReference type="NCBI Taxonomy" id="386627"/>
    <lineage>
        <taxon>Eukaryota</taxon>
        <taxon>Fungi</taxon>
        <taxon>Dikarya</taxon>
        <taxon>Ascomycota</taxon>
        <taxon>Pezizomycotina</taxon>
        <taxon>Eurotiomycetes</taxon>
        <taxon>Chaetothyriomycetidae</taxon>
        <taxon>Chaetothyriales</taxon>
        <taxon>Herpotrichiellaceae</taxon>
        <taxon>Cladophialophora</taxon>
    </lineage>
</organism>
<name>A0AA38XMK5_9EURO</name>
<dbReference type="AlphaFoldDB" id="A0AA38XMK5"/>
<feature type="compositionally biased region" description="Basic and acidic residues" evidence="1">
    <location>
        <begin position="542"/>
        <end position="560"/>
    </location>
</feature>
<dbReference type="PROSITE" id="PS00028">
    <property type="entry name" value="ZINC_FINGER_C2H2_1"/>
    <property type="match status" value="1"/>
</dbReference>
<comment type="caution">
    <text evidence="3">The sequence shown here is derived from an EMBL/GenBank/DDBJ whole genome shotgun (WGS) entry which is preliminary data.</text>
</comment>
<evidence type="ECO:0000256" key="1">
    <source>
        <dbReference type="SAM" id="MobiDB-lite"/>
    </source>
</evidence>
<keyword evidence="4" id="KW-1185">Reference proteome</keyword>
<feature type="compositionally biased region" description="Acidic residues" evidence="1">
    <location>
        <begin position="175"/>
        <end position="189"/>
    </location>
</feature>
<evidence type="ECO:0000313" key="3">
    <source>
        <dbReference type="EMBL" id="KAJ9615800.1"/>
    </source>
</evidence>
<feature type="compositionally biased region" description="Acidic residues" evidence="1">
    <location>
        <begin position="528"/>
        <end position="541"/>
    </location>
</feature>
<proteinExistence type="predicted"/>
<dbReference type="Pfam" id="PF26082">
    <property type="entry name" value="zf-C2H2_AcuF"/>
    <property type="match status" value="1"/>
</dbReference>
<accession>A0AA38XMK5</accession>
<feature type="domain" description="C2H2-type" evidence="2">
    <location>
        <begin position="443"/>
        <end position="464"/>
    </location>
</feature>
<evidence type="ECO:0000313" key="4">
    <source>
        <dbReference type="Proteomes" id="UP001172673"/>
    </source>
</evidence>
<dbReference type="PANTHER" id="PTHR35391">
    <property type="entry name" value="C2H2-TYPE DOMAIN-CONTAINING PROTEIN-RELATED"/>
    <property type="match status" value="1"/>
</dbReference>
<dbReference type="Proteomes" id="UP001172673">
    <property type="component" value="Unassembled WGS sequence"/>
</dbReference>
<dbReference type="EMBL" id="JAPDRK010000002">
    <property type="protein sequence ID" value="KAJ9615800.1"/>
    <property type="molecule type" value="Genomic_DNA"/>
</dbReference>